<dbReference type="Pfam" id="PF17196">
    <property type="entry name" value="DUF5133"/>
    <property type="match status" value="1"/>
</dbReference>
<protein>
    <submittedName>
        <fullName evidence="1">DUF5133 domain-containing protein</fullName>
    </submittedName>
</protein>
<accession>A0AB39XZU0</accession>
<dbReference type="EMBL" id="CP165727">
    <property type="protein sequence ID" value="XDV62277.1"/>
    <property type="molecule type" value="Genomic_DNA"/>
</dbReference>
<evidence type="ECO:0000313" key="1">
    <source>
        <dbReference type="EMBL" id="XDV62277.1"/>
    </source>
</evidence>
<proteinExistence type="predicted"/>
<name>A0AB39XZU0_9ACTN</name>
<gene>
    <name evidence="1" type="ORF">AB5J51_04645</name>
</gene>
<dbReference type="InterPro" id="IPR033457">
    <property type="entry name" value="DUF5133"/>
</dbReference>
<dbReference type="AlphaFoldDB" id="A0AB39XZU0"/>
<reference evidence="1" key="1">
    <citation type="submission" date="2024-08" db="EMBL/GenBank/DDBJ databases">
        <authorList>
            <person name="Yu S.T."/>
        </authorList>
    </citation>
    <scope>NUCLEOTIDE SEQUENCE</scope>
    <source>
        <strain evidence="1">R33</strain>
    </source>
</reference>
<organism evidence="1">
    <name type="scientific">Streptomyces sp. R33</name>
    <dbReference type="NCBI Taxonomy" id="3238629"/>
    <lineage>
        <taxon>Bacteria</taxon>
        <taxon>Bacillati</taxon>
        <taxon>Actinomycetota</taxon>
        <taxon>Actinomycetes</taxon>
        <taxon>Kitasatosporales</taxon>
        <taxon>Streptomycetaceae</taxon>
        <taxon>Streptomyces</taxon>
    </lineage>
</organism>
<dbReference type="RefSeq" id="WP_369776924.1">
    <property type="nucleotide sequence ID" value="NZ_CP165727.1"/>
</dbReference>
<sequence>MSETSPEHSATEQAVTVLMAVVPCGCDTARQILADTARAAGAALLETAEAVLALGGCRALPAALGTALQAAMDGARSAAAVPPATETSTRLLPDPQAIGRLLKRHRGLRRRALAAPHDPAVRKELDDTTYTLCILMGQRNASTALRSAELLVGAEWPGTTLRRRVRDARTERHGW</sequence>